<comment type="catalytic activity">
    <reaction evidence="4 7">
        <text>O-phospho-L-seryl-[protein] + H2O = L-seryl-[protein] + phosphate</text>
        <dbReference type="Rhea" id="RHEA:20629"/>
        <dbReference type="Rhea" id="RHEA-COMP:9863"/>
        <dbReference type="Rhea" id="RHEA-COMP:11604"/>
        <dbReference type="ChEBI" id="CHEBI:15377"/>
        <dbReference type="ChEBI" id="CHEBI:29999"/>
        <dbReference type="ChEBI" id="CHEBI:43474"/>
        <dbReference type="ChEBI" id="CHEBI:83421"/>
        <dbReference type="EC" id="3.1.3.16"/>
    </reaction>
</comment>
<dbReference type="GO" id="GO:0043409">
    <property type="term" value="P:negative regulation of MAPK cascade"/>
    <property type="evidence" value="ECO:0007669"/>
    <property type="project" value="TreeGrafter"/>
</dbReference>
<comment type="catalytic activity">
    <reaction evidence="5 7">
        <text>O-phospho-L-threonyl-[protein] + H2O = L-threonyl-[protein] + phosphate</text>
        <dbReference type="Rhea" id="RHEA:47004"/>
        <dbReference type="Rhea" id="RHEA-COMP:11060"/>
        <dbReference type="Rhea" id="RHEA-COMP:11605"/>
        <dbReference type="ChEBI" id="CHEBI:15377"/>
        <dbReference type="ChEBI" id="CHEBI:30013"/>
        <dbReference type="ChEBI" id="CHEBI:43474"/>
        <dbReference type="ChEBI" id="CHEBI:61977"/>
        <dbReference type="EC" id="3.1.3.16"/>
    </reaction>
</comment>
<dbReference type="InterPro" id="IPR020405">
    <property type="entry name" value="Atypical_DUSP_subfamA"/>
</dbReference>
<evidence type="ECO:0000313" key="11">
    <source>
        <dbReference type="Proteomes" id="UP001353858"/>
    </source>
</evidence>
<dbReference type="PRINTS" id="PR01908">
    <property type="entry name" value="ADSPHPHTASE"/>
</dbReference>
<organism evidence="10 11">
    <name type="scientific">Aquatica leii</name>
    <dbReference type="NCBI Taxonomy" id="1421715"/>
    <lineage>
        <taxon>Eukaryota</taxon>
        <taxon>Metazoa</taxon>
        <taxon>Ecdysozoa</taxon>
        <taxon>Arthropoda</taxon>
        <taxon>Hexapoda</taxon>
        <taxon>Insecta</taxon>
        <taxon>Pterygota</taxon>
        <taxon>Neoptera</taxon>
        <taxon>Endopterygota</taxon>
        <taxon>Coleoptera</taxon>
        <taxon>Polyphaga</taxon>
        <taxon>Elateriformia</taxon>
        <taxon>Elateroidea</taxon>
        <taxon>Lampyridae</taxon>
        <taxon>Luciolinae</taxon>
        <taxon>Aquatica</taxon>
    </lineage>
</organism>
<accession>A0AAN7QAQ6</accession>
<dbReference type="PANTHER" id="PTHR45682:SF1">
    <property type="entry name" value="DUAL SPECIFICITY PROTEIN PHOSPHATASE 3"/>
    <property type="match status" value="1"/>
</dbReference>
<dbReference type="EMBL" id="JARPUR010000008">
    <property type="protein sequence ID" value="KAK4871518.1"/>
    <property type="molecule type" value="Genomic_DNA"/>
</dbReference>
<reference evidence="11" key="1">
    <citation type="submission" date="2023-01" db="EMBL/GenBank/DDBJ databases">
        <title>Key to firefly adult light organ development and bioluminescence: homeobox transcription factors regulate luciferase expression and transportation to peroxisome.</title>
        <authorList>
            <person name="Fu X."/>
        </authorList>
    </citation>
    <scope>NUCLEOTIDE SEQUENCE [LARGE SCALE GENOMIC DNA]</scope>
</reference>
<sequence length="212" mass="23865">MANGMWRESVYSGTLRPKTTNLITGSMLNDILDTLATTVRGNMNSISNIHSVNQITPGIFLGDKYAAKDKKFLLQHGFTHILNAAEGLDEYQVNTNQQYYTPLKIKYMGIPGHDRPSWNISVYFEQAAKFIDSAIRSGGKVLVHCVVGISRSATLVIAYLMIFQNMDAIDALQFVFRRRRIFPNVGFLNHLAHLNTILTNKKVVRGSSKYHL</sequence>
<dbReference type="PROSITE" id="PS00383">
    <property type="entry name" value="TYR_PHOSPHATASE_1"/>
    <property type="match status" value="1"/>
</dbReference>
<evidence type="ECO:0000256" key="5">
    <source>
        <dbReference type="ARBA" id="ARBA00048336"/>
    </source>
</evidence>
<dbReference type="GO" id="GO:0033549">
    <property type="term" value="F:MAP kinase phosphatase activity"/>
    <property type="evidence" value="ECO:0007669"/>
    <property type="project" value="TreeGrafter"/>
</dbReference>
<dbReference type="SUPFAM" id="SSF52799">
    <property type="entry name" value="(Phosphotyrosine protein) phosphatases II"/>
    <property type="match status" value="1"/>
</dbReference>
<dbReference type="SMART" id="SM00195">
    <property type="entry name" value="DSPc"/>
    <property type="match status" value="1"/>
</dbReference>
<dbReference type="PRINTS" id="PR01909">
    <property type="entry name" value="ADSPHPHTASEA"/>
</dbReference>
<feature type="domain" description="Tyrosine specific protein phosphatases" evidence="9">
    <location>
        <begin position="122"/>
        <end position="179"/>
    </location>
</feature>
<dbReference type="GO" id="GO:0008138">
    <property type="term" value="F:protein tyrosine/serine/threonine phosphatase activity"/>
    <property type="evidence" value="ECO:0007669"/>
    <property type="project" value="UniProtKB-UniRule"/>
</dbReference>
<dbReference type="GO" id="GO:0005737">
    <property type="term" value="C:cytoplasm"/>
    <property type="evidence" value="ECO:0007669"/>
    <property type="project" value="TreeGrafter"/>
</dbReference>
<dbReference type="PROSITE" id="PS50056">
    <property type="entry name" value="TYR_PHOSPHATASE_2"/>
    <property type="match status" value="1"/>
</dbReference>
<dbReference type="InterPro" id="IPR029021">
    <property type="entry name" value="Prot-tyrosine_phosphatase-like"/>
</dbReference>
<evidence type="ECO:0000256" key="7">
    <source>
        <dbReference type="RuleBase" id="RU366038"/>
    </source>
</evidence>
<dbReference type="GO" id="GO:0004722">
    <property type="term" value="F:protein serine/threonine phosphatase activity"/>
    <property type="evidence" value="ECO:0007669"/>
    <property type="project" value="UniProtKB-EC"/>
</dbReference>
<evidence type="ECO:0000256" key="4">
    <source>
        <dbReference type="ARBA" id="ARBA00047761"/>
    </source>
</evidence>
<dbReference type="InterPro" id="IPR016130">
    <property type="entry name" value="Tyr_Pase_AS"/>
</dbReference>
<dbReference type="Pfam" id="PF00782">
    <property type="entry name" value="DSPc"/>
    <property type="match status" value="1"/>
</dbReference>
<dbReference type="EC" id="3.1.3.48" evidence="7"/>
<dbReference type="InterPro" id="IPR000387">
    <property type="entry name" value="Tyr_Pase_dom"/>
</dbReference>
<evidence type="ECO:0000256" key="3">
    <source>
        <dbReference type="ARBA" id="ARBA00022912"/>
    </source>
</evidence>
<proteinExistence type="inferred from homology"/>
<dbReference type="GO" id="GO:0004725">
    <property type="term" value="F:protein tyrosine phosphatase activity"/>
    <property type="evidence" value="ECO:0007669"/>
    <property type="project" value="UniProtKB-EC"/>
</dbReference>
<comment type="catalytic activity">
    <reaction evidence="7">
        <text>O-phospho-L-tyrosyl-[protein] + H2O = L-tyrosyl-[protein] + phosphate</text>
        <dbReference type="Rhea" id="RHEA:10684"/>
        <dbReference type="Rhea" id="RHEA-COMP:10136"/>
        <dbReference type="Rhea" id="RHEA-COMP:20101"/>
        <dbReference type="ChEBI" id="CHEBI:15377"/>
        <dbReference type="ChEBI" id="CHEBI:43474"/>
        <dbReference type="ChEBI" id="CHEBI:46858"/>
        <dbReference type="ChEBI" id="CHEBI:61978"/>
        <dbReference type="EC" id="3.1.3.48"/>
    </reaction>
</comment>
<dbReference type="InterPro" id="IPR000340">
    <property type="entry name" value="Dual-sp_phosphatase_cat-dom"/>
</dbReference>
<feature type="domain" description="Tyrosine-protein phosphatase" evidence="8">
    <location>
        <begin position="51"/>
        <end position="200"/>
    </location>
</feature>
<comment type="function">
    <text evidence="7">Dual specificity phosphatase able to dephosphorylate phosphotyrosine, phosphoserine and phosphothreonine residues, with a preference for phosphotyrosine as a substrate.</text>
</comment>
<name>A0AAN7QAQ6_9COLE</name>
<protein>
    <recommendedName>
        <fullName evidence="7">Dual specificity protein phosphatase</fullName>
        <ecNumber evidence="7">3.1.3.16</ecNumber>
        <ecNumber evidence="7">3.1.3.48</ecNumber>
    </recommendedName>
</protein>
<dbReference type="InterPro" id="IPR020422">
    <property type="entry name" value="TYR_PHOSPHATASE_DUAL_dom"/>
</dbReference>
<evidence type="ECO:0000256" key="2">
    <source>
        <dbReference type="ARBA" id="ARBA00022801"/>
    </source>
</evidence>
<evidence type="ECO:0000256" key="6">
    <source>
        <dbReference type="PIRSR" id="PIRSR620405-1"/>
    </source>
</evidence>
<gene>
    <name evidence="10" type="ORF">RN001_015642</name>
</gene>
<comment type="caution">
    <text evidence="10">The sequence shown here is derived from an EMBL/GenBank/DDBJ whole genome shotgun (WGS) entry which is preliminary data.</text>
</comment>
<dbReference type="Gene3D" id="3.90.190.10">
    <property type="entry name" value="Protein tyrosine phosphatase superfamily"/>
    <property type="match status" value="1"/>
</dbReference>
<dbReference type="PROSITE" id="PS50054">
    <property type="entry name" value="TYR_PHOSPHATASE_DUAL"/>
    <property type="match status" value="1"/>
</dbReference>
<dbReference type="EC" id="3.1.3.16" evidence="7"/>
<dbReference type="PANTHER" id="PTHR45682">
    <property type="entry name" value="AGAP008228-PA"/>
    <property type="match status" value="1"/>
</dbReference>
<feature type="active site" description="Phosphocysteine intermediate" evidence="6">
    <location>
        <position position="145"/>
    </location>
</feature>
<comment type="similarity">
    <text evidence="1 7">Belongs to the protein-tyrosine phosphatase family. Non-receptor class dual specificity subfamily.</text>
</comment>
<keyword evidence="11" id="KW-1185">Reference proteome</keyword>
<evidence type="ECO:0000313" key="10">
    <source>
        <dbReference type="EMBL" id="KAK4871518.1"/>
    </source>
</evidence>
<dbReference type="CDD" id="cd14515">
    <property type="entry name" value="DUSP3-like"/>
    <property type="match status" value="1"/>
</dbReference>
<evidence type="ECO:0000256" key="1">
    <source>
        <dbReference type="ARBA" id="ARBA00008601"/>
    </source>
</evidence>
<dbReference type="AlphaFoldDB" id="A0AAN7QAQ6"/>
<evidence type="ECO:0000259" key="8">
    <source>
        <dbReference type="PROSITE" id="PS50054"/>
    </source>
</evidence>
<keyword evidence="3 7" id="KW-0904">Protein phosphatase</keyword>
<keyword evidence="2 7" id="KW-0378">Hydrolase</keyword>
<evidence type="ECO:0000259" key="9">
    <source>
        <dbReference type="PROSITE" id="PS50056"/>
    </source>
</evidence>
<dbReference type="Proteomes" id="UP001353858">
    <property type="component" value="Unassembled WGS sequence"/>
</dbReference>